<dbReference type="SMART" id="SM00342">
    <property type="entry name" value="HTH_ARAC"/>
    <property type="match status" value="1"/>
</dbReference>
<protein>
    <submittedName>
        <fullName evidence="5">AraC family transcriptional regulator</fullName>
    </submittedName>
</protein>
<dbReference type="InterPro" id="IPR009057">
    <property type="entry name" value="Homeodomain-like_sf"/>
</dbReference>
<dbReference type="PANTHER" id="PTHR43280">
    <property type="entry name" value="ARAC-FAMILY TRANSCRIPTIONAL REGULATOR"/>
    <property type="match status" value="1"/>
</dbReference>
<feature type="domain" description="HTH araC/xylS-type" evidence="4">
    <location>
        <begin position="190"/>
        <end position="288"/>
    </location>
</feature>
<dbReference type="GO" id="GO:0003700">
    <property type="term" value="F:DNA-binding transcription factor activity"/>
    <property type="evidence" value="ECO:0007669"/>
    <property type="project" value="InterPro"/>
</dbReference>
<keyword evidence="1" id="KW-0805">Transcription regulation</keyword>
<sequence>MRFAEKSLYYEENKPLVKIFHSTVPSGKRDYREHHHTECELSLFKSGAGVYSLSDKRYEFKKGDVFLFGSDEPHCITDIYGDEKFDLINIHFEPRVLWSDKMLADKNFIRIFFDRGKNFENRIDRKNPYTSVIKDLIFKFENEVGSKKFNSDMMAKMYLVEIFTHLTREYGYINEKSDFQNSAQSLSCINRALKFIDDNLSDEITLDRLAKEAAMNKTYFSTVFKKFNGISPWEYIVIKRVEMAIGLLKSTELKKLEIAEQCGFNSASNFYKTFKKVTGKPPEYYCKKRD</sequence>
<evidence type="ECO:0000313" key="6">
    <source>
        <dbReference type="Proteomes" id="UP000647416"/>
    </source>
</evidence>
<dbReference type="SUPFAM" id="SSF51215">
    <property type="entry name" value="Regulatory protein AraC"/>
    <property type="match status" value="1"/>
</dbReference>
<dbReference type="InterPro" id="IPR003313">
    <property type="entry name" value="AraC-bd"/>
</dbReference>
<dbReference type="PROSITE" id="PS01124">
    <property type="entry name" value="HTH_ARAC_FAMILY_2"/>
    <property type="match status" value="1"/>
</dbReference>
<dbReference type="EMBL" id="JACRTE010000001">
    <property type="protein sequence ID" value="MBC8595351.1"/>
    <property type="molecule type" value="Genomic_DNA"/>
</dbReference>
<organism evidence="5 6">
    <name type="scientific">Qingrenia yutianensis</name>
    <dbReference type="NCBI Taxonomy" id="2763676"/>
    <lineage>
        <taxon>Bacteria</taxon>
        <taxon>Bacillati</taxon>
        <taxon>Bacillota</taxon>
        <taxon>Clostridia</taxon>
        <taxon>Eubacteriales</taxon>
        <taxon>Oscillospiraceae</taxon>
        <taxon>Qingrenia</taxon>
    </lineage>
</organism>
<dbReference type="AlphaFoldDB" id="A0A926IRV9"/>
<comment type="caution">
    <text evidence="5">The sequence shown here is derived from an EMBL/GenBank/DDBJ whole genome shotgun (WGS) entry which is preliminary data.</text>
</comment>
<dbReference type="PANTHER" id="PTHR43280:SF28">
    <property type="entry name" value="HTH-TYPE TRANSCRIPTIONAL ACTIVATOR RHAS"/>
    <property type="match status" value="1"/>
</dbReference>
<keyword evidence="6" id="KW-1185">Reference proteome</keyword>
<dbReference type="Proteomes" id="UP000647416">
    <property type="component" value="Unassembled WGS sequence"/>
</dbReference>
<keyword evidence="2" id="KW-0238">DNA-binding</keyword>
<dbReference type="Gene3D" id="2.60.120.10">
    <property type="entry name" value="Jelly Rolls"/>
    <property type="match status" value="1"/>
</dbReference>
<gene>
    <name evidence="5" type="ORF">H8706_00480</name>
</gene>
<keyword evidence="3" id="KW-0804">Transcription</keyword>
<dbReference type="SUPFAM" id="SSF46689">
    <property type="entry name" value="Homeodomain-like"/>
    <property type="match status" value="2"/>
</dbReference>
<dbReference type="Gene3D" id="1.10.10.60">
    <property type="entry name" value="Homeodomain-like"/>
    <property type="match status" value="2"/>
</dbReference>
<name>A0A926IRV9_9FIRM</name>
<evidence type="ECO:0000256" key="2">
    <source>
        <dbReference type="ARBA" id="ARBA00023125"/>
    </source>
</evidence>
<accession>A0A926IRV9</accession>
<reference evidence="5" key="1">
    <citation type="submission" date="2020-08" db="EMBL/GenBank/DDBJ databases">
        <title>Genome public.</title>
        <authorList>
            <person name="Liu C."/>
            <person name="Sun Q."/>
        </authorList>
    </citation>
    <scope>NUCLEOTIDE SEQUENCE</scope>
    <source>
        <strain evidence="5">NSJ-50</strain>
    </source>
</reference>
<dbReference type="GO" id="GO:0043565">
    <property type="term" value="F:sequence-specific DNA binding"/>
    <property type="evidence" value="ECO:0007669"/>
    <property type="project" value="InterPro"/>
</dbReference>
<evidence type="ECO:0000256" key="1">
    <source>
        <dbReference type="ARBA" id="ARBA00023015"/>
    </source>
</evidence>
<dbReference type="Pfam" id="PF02311">
    <property type="entry name" value="AraC_binding"/>
    <property type="match status" value="1"/>
</dbReference>
<dbReference type="InterPro" id="IPR014710">
    <property type="entry name" value="RmlC-like_jellyroll"/>
</dbReference>
<dbReference type="Pfam" id="PF12833">
    <property type="entry name" value="HTH_18"/>
    <property type="match status" value="1"/>
</dbReference>
<dbReference type="InterPro" id="IPR037923">
    <property type="entry name" value="HTH-like"/>
</dbReference>
<evidence type="ECO:0000259" key="4">
    <source>
        <dbReference type="PROSITE" id="PS01124"/>
    </source>
</evidence>
<proteinExistence type="predicted"/>
<dbReference type="RefSeq" id="WP_178348209.1">
    <property type="nucleotide sequence ID" value="NZ_JACRTE010000001.1"/>
</dbReference>
<evidence type="ECO:0000313" key="5">
    <source>
        <dbReference type="EMBL" id="MBC8595351.1"/>
    </source>
</evidence>
<evidence type="ECO:0000256" key="3">
    <source>
        <dbReference type="ARBA" id="ARBA00023163"/>
    </source>
</evidence>
<dbReference type="InterPro" id="IPR018060">
    <property type="entry name" value="HTH_AraC"/>
</dbReference>